<comment type="pathway">
    <text evidence="2 8">One-carbon metabolism; tetrahydrofolate interconversion.</text>
</comment>
<dbReference type="EMBL" id="CP064954">
    <property type="protein sequence ID" value="QPK79194.1"/>
    <property type="molecule type" value="Genomic_DNA"/>
</dbReference>
<dbReference type="InterPro" id="IPR029041">
    <property type="entry name" value="FAD-linked_oxidoreductase-like"/>
</dbReference>
<gene>
    <name evidence="9" type="ORF">G7Y31_00170</name>
</gene>
<evidence type="ECO:0000313" key="10">
    <source>
        <dbReference type="Proteomes" id="UP000594681"/>
    </source>
</evidence>
<dbReference type="RefSeq" id="WP_165009250.1">
    <property type="nucleotide sequence ID" value="NZ_CP064954.1"/>
</dbReference>
<evidence type="ECO:0000256" key="4">
    <source>
        <dbReference type="ARBA" id="ARBA00022630"/>
    </source>
</evidence>
<dbReference type="PANTHER" id="PTHR45754:SF3">
    <property type="entry name" value="METHYLENETETRAHYDROFOLATE REDUCTASE (NADPH)"/>
    <property type="match status" value="1"/>
</dbReference>
<evidence type="ECO:0000313" key="9">
    <source>
        <dbReference type="EMBL" id="QPK79194.1"/>
    </source>
</evidence>
<dbReference type="GO" id="GO:0009086">
    <property type="term" value="P:methionine biosynthetic process"/>
    <property type="evidence" value="ECO:0007669"/>
    <property type="project" value="TreeGrafter"/>
</dbReference>
<dbReference type="GO" id="GO:0071949">
    <property type="term" value="F:FAD binding"/>
    <property type="evidence" value="ECO:0007669"/>
    <property type="project" value="TreeGrafter"/>
</dbReference>
<name>A0A7T0KFM8_9CORY</name>
<keyword evidence="10" id="KW-1185">Reference proteome</keyword>
<organism evidence="9 10">
    <name type="scientific">Corynebacterium lizhenjunii</name>
    <dbReference type="NCBI Taxonomy" id="2709394"/>
    <lineage>
        <taxon>Bacteria</taxon>
        <taxon>Bacillati</taxon>
        <taxon>Actinomycetota</taxon>
        <taxon>Actinomycetes</taxon>
        <taxon>Mycobacteriales</taxon>
        <taxon>Corynebacteriaceae</taxon>
        <taxon>Corynebacterium</taxon>
    </lineage>
</organism>
<dbReference type="Pfam" id="PF02219">
    <property type="entry name" value="MTHFR"/>
    <property type="match status" value="1"/>
</dbReference>
<evidence type="ECO:0000256" key="5">
    <source>
        <dbReference type="ARBA" id="ARBA00022827"/>
    </source>
</evidence>
<sequence>MPARMSASAPIDHLLDQPLGYPTADPAPSQHPTRVAMSFEVIPPRNEDDASRLDNLLDTLAQYNPDYVAVTSSQRSGWLEGTARFIERISTTTNMRPLAHLACTAGPVNELSGWIDRLVDSGVRGLLALRGDLPPGEDRLPPGYLPHADSLVRLIRQRESEQLARLAAGRIAVGVACYPNGHSESANTEEDFDVLLAKQRLGADFAITQLFFDAEDYLRFLQRARLAGVRIPLIPGIMPVTTPARLERMSQLSGIPVPDRLRQRLESNPDSGLEITVELARACLEGGAPGLHLYTHNDAPLTTEIMQRLGV</sequence>
<comment type="cofactor">
    <cofactor evidence="1 8">
        <name>FAD</name>
        <dbReference type="ChEBI" id="CHEBI:57692"/>
    </cofactor>
</comment>
<dbReference type="GO" id="GO:0106312">
    <property type="term" value="F:methylenetetrahydrofolate reductase (NADH) activity"/>
    <property type="evidence" value="ECO:0007669"/>
    <property type="project" value="UniProtKB-EC"/>
</dbReference>
<evidence type="ECO:0000256" key="7">
    <source>
        <dbReference type="ARBA" id="ARBA00048628"/>
    </source>
</evidence>
<dbReference type="Proteomes" id="UP000594681">
    <property type="component" value="Chromosome"/>
</dbReference>
<comment type="similarity">
    <text evidence="3 8">Belongs to the methylenetetrahydrofolate reductase family.</text>
</comment>
<evidence type="ECO:0000256" key="1">
    <source>
        <dbReference type="ARBA" id="ARBA00001974"/>
    </source>
</evidence>
<keyword evidence="5 8" id="KW-0274">FAD</keyword>
<dbReference type="GO" id="GO:0005829">
    <property type="term" value="C:cytosol"/>
    <property type="evidence" value="ECO:0007669"/>
    <property type="project" value="TreeGrafter"/>
</dbReference>
<proteinExistence type="inferred from homology"/>
<evidence type="ECO:0000256" key="2">
    <source>
        <dbReference type="ARBA" id="ARBA00004777"/>
    </source>
</evidence>
<protein>
    <recommendedName>
        <fullName evidence="8">Methylenetetrahydrofolate reductase</fullName>
    </recommendedName>
</protein>
<dbReference type="GO" id="GO:0035999">
    <property type="term" value="P:tetrahydrofolate interconversion"/>
    <property type="evidence" value="ECO:0007669"/>
    <property type="project" value="UniProtKB-UniPathway"/>
</dbReference>
<reference evidence="9 10" key="1">
    <citation type="submission" date="2020-11" db="EMBL/GenBank/DDBJ databases">
        <title>Corynebacterium sp. ZJ-599.</title>
        <authorList>
            <person name="Zhou J."/>
        </authorList>
    </citation>
    <scope>NUCLEOTIDE SEQUENCE [LARGE SCALE GENOMIC DNA]</scope>
    <source>
        <strain evidence="9 10">ZJ-599</strain>
    </source>
</reference>
<accession>A0A7T0KFM8</accession>
<dbReference type="SUPFAM" id="SSF51730">
    <property type="entry name" value="FAD-linked oxidoreductase"/>
    <property type="match status" value="1"/>
</dbReference>
<dbReference type="UniPathway" id="UPA00193"/>
<dbReference type="CDD" id="cd00537">
    <property type="entry name" value="MTHFR"/>
    <property type="match status" value="1"/>
</dbReference>
<evidence type="ECO:0000256" key="8">
    <source>
        <dbReference type="RuleBase" id="RU003862"/>
    </source>
</evidence>
<dbReference type="Gene3D" id="3.20.20.220">
    <property type="match status" value="1"/>
</dbReference>
<dbReference type="KEGG" id="cliz:G7Y31_00170"/>
<keyword evidence="6 8" id="KW-0560">Oxidoreductase</keyword>
<keyword evidence="4 8" id="KW-0285">Flavoprotein</keyword>
<dbReference type="InterPro" id="IPR003171">
    <property type="entry name" value="Mehydrof_redctse-like"/>
</dbReference>
<dbReference type="AlphaFoldDB" id="A0A7T0KFM8"/>
<evidence type="ECO:0000256" key="3">
    <source>
        <dbReference type="ARBA" id="ARBA00006743"/>
    </source>
</evidence>
<evidence type="ECO:0000256" key="6">
    <source>
        <dbReference type="ARBA" id="ARBA00023002"/>
    </source>
</evidence>
<dbReference type="PANTHER" id="PTHR45754">
    <property type="entry name" value="METHYLENETETRAHYDROFOLATE REDUCTASE"/>
    <property type="match status" value="1"/>
</dbReference>
<comment type="catalytic activity">
    <reaction evidence="7">
        <text>(6S)-5-methyl-5,6,7,8-tetrahydrofolate + NAD(+) = (6R)-5,10-methylene-5,6,7,8-tetrahydrofolate + NADH + H(+)</text>
        <dbReference type="Rhea" id="RHEA:19821"/>
        <dbReference type="ChEBI" id="CHEBI:15378"/>
        <dbReference type="ChEBI" id="CHEBI:15636"/>
        <dbReference type="ChEBI" id="CHEBI:18608"/>
        <dbReference type="ChEBI" id="CHEBI:57540"/>
        <dbReference type="ChEBI" id="CHEBI:57945"/>
        <dbReference type="EC" id="1.5.1.54"/>
    </reaction>
    <physiologicalReaction direction="right-to-left" evidence="7">
        <dbReference type="Rhea" id="RHEA:19823"/>
    </physiologicalReaction>
</comment>